<dbReference type="OrthoDB" id="348678at2759"/>
<organism evidence="12 13">
    <name type="scientific">Endocarpon pusillum (strain Z07020 / HMAS-L-300199)</name>
    <name type="common">Lichen-forming fungus</name>
    <dbReference type="NCBI Taxonomy" id="1263415"/>
    <lineage>
        <taxon>Eukaryota</taxon>
        <taxon>Fungi</taxon>
        <taxon>Dikarya</taxon>
        <taxon>Ascomycota</taxon>
        <taxon>Pezizomycotina</taxon>
        <taxon>Eurotiomycetes</taxon>
        <taxon>Chaetothyriomycetidae</taxon>
        <taxon>Verrucariales</taxon>
        <taxon>Verrucariaceae</taxon>
        <taxon>Endocarpon</taxon>
    </lineage>
</organism>
<proteinExistence type="inferred from homology"/>
<feature type="compositionally biased region" description="Acidic residues" evidence="9">
    <location>
        <begin position="651"/>
        <end position="662"/>
    </location>
</feature>
<dbReference type="FunFam" id="3.60.21.10:FF:000082">
    <property type="entry name" value="Endopolyphosphatase"/>
    <property type="match status" value="1"/>
</dbReference>
<dbReference type="PANTHER" id="PTHR10340">
    <property type="entry name" value="SPHINGOMYELIN PHOSPHODIESTERASE"/>
    <property type="match status" value="1"/>
</dbReference>
<evidence type="ECO:0000256" key="2">
    <source>
        <dbReference type="ARBA" id="ARBA00007617"/>
    </source>
</evidence>
<accession>U1GHV9</accession>
<dbReference type="AlphaFoldDB" id="U1GHV9"/>
<feature type="chain" id="PRO_5004611871" description="VPS37 C-terminal domain-containing protein" evidence="10">
    <location>
        <begin position="17"/>
        <end position="891"/>
    </location>
</feature>
<comment type="subcellular location">
    <subcellularLocation>
        <location evidence="1">Endosome</location>
    </subcellularLocation>
</comment>
<dbReference type="GO" id="GO:0006798">
    <property type="term" value="P:polyphosphate catabolic process"/>
    <property type="evidence" value="ECO:0007669"/>
    <property type="project" value="TreeGrafter"/>
</dbReference>
<keyword evidence="5" id="KW-0378">Hydrolase</keyword>
<dbReference type="RefSeq" id="XP_007802671.1">
    <property type="nucleotide sequence ID" value="XM_007804480.1"/>
</dbReference>
<evidence type="ECO:0000256" key="7">
    <source>
        <dbReference type="ARBA" id="ARBA00023180"/>
    </source>
</evidence>
<dbReference type="EMBL" id="KE721198">
    <property type="protein sequence ID" value="ERF71688.1"/>
    <property type="molecule type" value="Genomic_DNA"/>
</dbReference>
<evidence type="ECO:0000313" key="13">
    <source>
        <dbReference type="Proteomes" id="UP000019373"/>
    </source>
</evidence>
<dbReference type="GO" id="GO:0000298">
    <property type="term" value="F:endopolyphosphatase activity"/>
    <property type="evidence" value="ECO:0007669"/>
    <property type="project" value="TreeGrafter"/>
</dbReference>
<dbReference type="Proteomes" id="UP000019373">
    <property type="component" value="Unassembled WGS sequence"/>
</dbReference>
<feature type="domain" description="VPS37 C-terminal" evidence="11">
    <location>
        <begin position="794"/>
        <end position="891"/>
    </location>
</feature>
<dbReference type="GO" id="GO:0000324">
    <property type="term" value="C:fungal-type vacuole"/>
    <property type="evidence" value="ECO:0007669"/>
    <property type="project" value="TreeGrafter"/>
</dbReference>
<dbReference type="HOGENOM" id="CLU_013424_1_1_1"/>
<feature type="signal peptide" evidence="10">
    <location>
        <begin position="1"/>
        <end position="16"/>
    </location>
</feature>
<dbReference type="SUPFAM" id="SSF56300">
    <property type="entry name" value="Metallo-dependent phosphatases"/>
    <property type="match status" value="1"/>
</dbReference>
<dbReference type="GO" id="GO:0008081">
    <property type="term" value="F:phosphoric diester hydrolase activity"/>
    <property type="evidence" value="ECO:0007669"/>
    <property type="project" value="TreeGrafter"/>
</dbReference>
<keyword evidence="10" id="KW-0732">Signal</keyword>
<dbReference type="GeneID" id="19243840"/>
<evidence type="ECO:0000259" key="11">
    <source>
        <dbReference type="PROSITE" id="PS51314"/>
    </source>
</evidence>
<protein>
    <recommendedName>
        <fullName evidence="11">VPS37 C-terminal domain-containing protein</fullName>
    </recommendedName>
</protein>
<dbReference type="Pfam" id="PF07200">
    <property type="entry name" value="Mod_r"/>
    <property type="match status" value="1"/>
</dbReference>
<comment type="similarity">
    <text evidence="2">Belongs to the VPS37 family.</text>
</comment>
<dbReference type="InterPro" id="IPR004843">
    <property type="entry name" value="Calcineurin-like_PHP"/>
</dbReference>
<keyword evidence="6 8" id="KW-0653">Protein transport</keyword>
<dbReference type="GO" id="GO:0000813">
    <property type="term" value="C:ESCRT I complex"/>
    <property type="evidence" value="ECO:0007669"/>
    <property type="project" value="UniProtKB-ARBA"/>
</dbReference>
<keyword evidence="7" id="KW-0325">Glycoprotein</keyword>
<dbReference type="InterPro" id="IPR029052">
    <property type="entry name" value="Metallo-depent_PP-like"/>
</dbReference>
<keyword evidence="13" id="KW-1185">Reference proteome</keyword>
<dbReference type="PROSITE" id="PS51314">
    <property type="entry name" value="VPS37_C"/>
    <property type="match status" value="1"/>
</dbReference>
<evidence type="ECO:0000256" key="3">
    <source>
        <dbReference type="ARBA" id="ARBA00022448"/>
    </source>
</evidence>
<dbReference type="GO" id="GO:0015031">
    <property type="term" value="P:protein transport"/>
    <property type="evidence" value="ECO:0007669"/>
    <property type="project" value="UniProtKB-UniRule"/>
</dbReference>
<evidence type="ECO:0000256" key="6">
    <source>
        <dbReference type="ARBA" id="ARBA00022927"/>
    </source>
</evidence>
<feature type="region of interest" description="Disordered" evidence="9">
    <location>
        <begin position="645"/>
        <end position="684"/>
    </location>
</feature>
<dbReference type="OMA" id="WAERYSV"/>
<dbReference type="GO" id="GO:0004309">
    <property type="term" value="F:exopolyphosphatase activity"/>
    <property type="evidence" value="ECO:0007669"/>
    <property type="project" value="TreeGrafter"/>
</dbReference>
<evidence type="ECO:0000256" key="8">
    <source>
        <dbReference type="PROSITE-ProRule" id="PRU00646"/>
    </source>
</evidence>
<keyword evidence="4" id="KW-0967">Endosome</keyword>
<feature type="region of interest" description="Disordered" evidence="9">
    <location>
        <begin position="497"/>
        <end position="531"/>
    </location>
</feature>
<evidence type="ECO:0000256" key="5">
    <source>
        <dbReference type="ARBA" id="ARBA00022801"/>
    </source>
</evidence>
<feature type="compositionally biased region" description="Basic residues" evidence="9">
    <location>
        <begin position="665"/>
        <end position="679"/>
    </location>
</feature>
<evidence type="ECO:0000256" key="1">
    <source>
        <dbReference type="ARBA" id="ARBA00004177"/>
    </source>
</evidence>
<feature type="compositionally biased region" description="Basic residues" evidence="9">
    <location>
        <begin position="499"/>
        <end position="512"/>
    </location>
</feature>
<keyword evidence="3 8" id="KW-0813">Transport</keyword>
<sequence length="891" mass="101685">MFILQALPLLAGCAWSFPTEQIPLPVSSLQQPLTPQRHRDRPALRKLQGKFLHITDVHPDFFYKAYSSIDSACHSDTGTAGILGAEMSDCDSPITLVNATFQWVKDNLKDEIDFVIWTGDSARHDNDEDIPRTEKEIVDLNRMVVHKFVEVFGKDDNLDDPDPTNDFVVPIVPTFGNNDILPHNIFEPGPNRWTRDYADIWRKFIPEAQRHSFARGGWFFTEVIPGKLAIFSLNTMYFFDSNTAVDGCDSKSEPGYEHMEWLRVQLQFLRERGMKAIMTGHVPPARTFSKQSWDETCWQKYSLWMRQYRDVVVSGIFGHMNIDHFMFQDAFGLKYNRRGQLQDLEARERNATDPMLSIQSKAEYLTDLREGWTSIPTPPSGMSCSELAIETDDEHVLKDTRRKKSQQDKEKKFLKDIGGKWAERFSLSLVSPSVVPNYFPTLRVVEYNITGMENEHPAMGRSQPAAVEIDVELPNNQEFAPLSAASVHDVMEQPIQEAKHKKENKKKKHHPKPPFEMPEPPSSTAAPGPAYSPQPFTLISYTQYFANLTFLNDDFKTSGRTLEEYIGTSPSANKRSGNRVPHPQKFTFETEYNTKTDKRYRLADLTVRSYLDLARRISWNIRTDTPEHRVLDILPDGRVVDARGREAGAEIGDETDNDDDDLLSTRKRKKKHHKKKGKKGGKDRDRDALWHTFVKRAFVMTKTDEDMEDFDPYTYQGDTPRPLPPTPSTPILSNPTLLSALASTHPSHAQSLQPLITALDTNLTLATRLLSLQTHLTTLRDQTQQLLLQHTTLSTQWRRKQAKMDVALQPWSPKAMYARLLSGIAEQEAIIRAVEESFLEDGGGGHHGGAAMAGEREVGDWIRRIREGTAVLERRRESRARWDEGRVGGWR</sequence>
<dbReference type="CDD" id="cd00842">
    <property type="entry name" value="MPP_ASMase"/>
    <property type="match status" value="1"/>
</dbReference>
<name>U1GHV9_ENDPU</name>
<dbReference type="Pfam" id="PF00149">
    <property type="entry name" value="Metallophos"/>
    <property type="match status" value="1"/>
</dbReference>
<dbReference type="InterPro" id="IPR009851">
    <property type="entry name" value="Mod_r"/>
</dbReference>
<gene>
    <name evidence="12" type="ORF">EPUS_09001</name>
</gene>
<evidence type="ECO:0000256" key="9">
    <source>
        <dbReference type="SAM" id="MobiDB-lite"/>
    </source>
</evidence>
<evidence type="ECO:0000256" key="10">
    <source>
        <dbReference type="SAM" id="SignalP"/>
    </source>
</evidence>
<dbReference type="PANTHER" id="PTHR10340:SF55">
    <property type="entry name" value="ENDOPOLYPHOSPHATASE"/>
    <property type="match status" value="1"/>
</dbReference>
<evidence type="ECO:0000313" key="12">
    <source>
        <dbReference type="EMBL" id="ERF71688.1"/>
    </source>
</evidence>
<dbReference type="eggNOG" id="KOG3770">
    <property type="taxonomic scope" value="Eukaryota"/>
</dbReference>
<evidence type="ECO:0000256" key="4">
    <source>
        <dbReference type="ARBA" id="ARBA00022753"/>
    </source>
</evidence>
<dbReference type="InterPro" id="IPR041805">
    <property type="entry name" value="ASMase/PPN1_MPP"/>
</dbReference>
<reference evidence="13" key="1">
    <citation type="journal article" date="2014" name="BMC Genomics">
        <title>Genome characteristics reveal the impact of lichenization on lichen-forming fungus Endocarpon pusillum Hedwig (Verrucariales, Ascomycota).</title>
        <authorList>
            <person name="Wang Y.-Y."/>
            <person name="Liu B."/>
            <person name="Zhang X.-Y."/>
            <person name="Zhou Q.-M."/>
            <person name="Zhang T."/>
            <person name="Li H."/>
            <person name="Yu Y.-F."/>
            <person name="Zhang X.-L."/>
            <person name="Hao X.-Y."/>
            <person name="Wang M."/>
            <person name="Wang L."/>
            <person name="Wei J.-C."/>
        </authorList>
    </citation>
    <scope>NUCLEOTIDE SEQUENCE [LARGE SCALE GENOMIC DNA]</scope>
    <source>
        <strain evidence="13">Z07020 / HMAS-L-300199</strain>
    </source>
</reference>